<dbReference type="RefSeq" id="WP_183786766.1">
    <property type="nucleotide sequence ID" value="NZ_JACIBS010000005.1"/>
</dbReference>
<reference evidence="1 2" key="1">
    <citation type="submission" date="2020-08" db="EMBL/GenBank/DDBJ databases">
        <title>Sequencing the genomes of 1000 actinobacteria strains.</title>
        <authorList>
            <person name="Klenk H.-P."/>
        </authorList>
    </citation>
    <scope>NUCLEOTIDE SEQUENCE [LARGE SCALE GENOMIC DNA]</scope>
    <source>
        <strain evidence="1 2">DSM 45267</strain>
    </source>
</reference>
<accession>A0A839XS39</accession>
<dbReference type="AlphaFoldDB" id="A0A839XS39"/>
<comment type="caution">
    <text evidence="1">The sequence shown here is derived from an EMBL/GenBank/DDBJ whole genome shotgun (WGS) entry which is preliminary data.</text>
</comment>
<dbReference type="SUPFAM" id="SSF51445">
    <property type="entry name" value="(Trans)glycosidases"/>
    <property type="match status" value="1"/>
</dbReference>
<dbReference type="Proteomes" id="UP000564573">
    <property type="component" value="Unassembled WGS sequence"/>
</dbReference>
<dbReference type="InterPro" id="IPR017853">
    <property type="entry name" value="GH"/>
</dbReference>
<keyword evidence="2" id="KW-1185">Reference proteome</keyword>
<evidence type="ECO:0000313" key="1">
    <source>
        <dbReference type="EMBL" id="MBB3665557.1"/>
    </source>
</evidence>
<dbReference type="EMBL" id="JACIBS010000005">
    <property type="protein sequence ID" value="MBB3665557.1"/>
    <property type="molecule type" value="Genomic_DNA"/>
</dbReference>
<organism evidence="1 2">
    <name type="scientific">Prauserella sediminis</name>
    <dbReference type="NCBI Taxonomy" id="577680"/>
    <lineage>
        <taxon>Bacteria</taxon>
        <taxon>Bacillati</taxon>
        <taxon>Actinomycetota</taxon>
        <taxon>Actinomycetes</taxon>
        <taxon>Pseudonocardiales</taxon>
        <taxon>Pseudonocardiaceae</taxon>
        <taxon>Prauserella</taxon>
        <taxon>Prauserella salsuginis group</taxon>
    </lineage>
</organism>
<dbReference type="Gene3D" id="3.20.20.80">
    <property type="entry name" value="Glycosidases"/>
    <property type="match status" value="1"/>
</dbReference>
<protein>
    <recommendedName>
        <fullName evidence="3">Glycosyl hydrolase family 39</fullName>
    </recommendedName>
</protein>
<evidence type="ECO:0008006" key="3">
    <source>
        <dbReference type="Google" id="ProtNLM"/>
    </source>
</evidence>
<sequence>MTAAAEAAAGADTPEAATVNVEFGDKQGDLPRTEKYNNFGNATAWPDERGDDVDYLNKQGLHGEIYRVWLSSPNAPAEFDLFNSCDVESRSCDFSTLDDYLTHASTVSDSVMANLNPMAFMRGDRPLRDLEPLLEVMIHSLKEQYPAVDYVEVFNEPDWNFHGEALNQGEEPILQPDELYRYYRPFYEAVDEVNRGLRRKERIQVGGPALMSRDAKWLEPFLDAYAADRDRAKRLDFLSYHAYLSWDDNYQVANPYKDDLRVVASDRKNIERMLADRGLSDDIPSFVTETGIYPGPSFDDPEPKNDYLRQAAGMATYSHLFANQSDTYMFNWCVRHRVEERKDQLVTRTADGPEKDIFTPYGNMMLMQSRLKDTRVSAETGPPLEGDNGVYATASKDKAGASVMVWNWQHVNDTTYRTEVDMSDLPRSLKSQPVRQRMFRIDQTTSNYFADPAKADLQQVDEKIIEPGASHSVSVDLSPNAMYLILLEPA</sequence>
<evidence type="ECO:0000313" key="2">
    <source>
        <dbReference type="Proteomes" id="UP000564573"/>
    </source>
</evidence>
<proteinExistence type="predicted"/>
<gene>
    <name evidence="1" type="ORF">FB384_004515</name>
</gene>
<name>A0A839XS39_9PSEU</name>